<keyword evidence="3" id="KW-1185">Reference proteome</keyword>
<evidence type="ECO:0000313" key="2">
    <source>
        <dbReference type="EMBL" id="EBA10520.1"/>
    </source>
</evidence>
<organism evidence="2 3">
    <name type="scientific">Sagittula stellata (strain ATCC 700073 / DSM 11524 / E-37)</name>
    <dbReference type="NCBI Taxonomy" id="388399"/>
    <lineage>
        <taxon>Bacteria</taxon>
        <taxon>Pseudomonadati</taxon>
        <taxon>Pseudomonadota</taxon>
        <taxon>Alphaproteobacteria</taxon>
        <taxon>Rhodobacterales</taxon>
        <taxon>Roseobacteraceae</taxon>
        <taxon>Sagittula</taxon>
    </lineage>
</organism>
<proteinExistence type="predicted"/>
<gene>
    <name evidence="2" type="ORF">SSE37_20982</name>
</gene>
<sequence length="154" mass="16616">MPAMFRSLALMGLLAASPALAEDFDPQVMPCDGRSSAWNLAEPWEAHTRTFSNGKTRVAMIDTVEPAGGWAYLLILSPPYDELGSRQCVLIGNGGIGFSRMDFAALTADYDPAQGLIFSLPVGSYITGEDSDPVHDLRIVLNQATGDVTLHWTN</sequence>
<evidence type="ECO:0000256" key="1">
    <source>
        <dbReference type="SAM" id="SignalP"/>
    </source>
</evidence>
<evidence type="ECO:0000313" key="3">
    <source>
        <dbReference type="Proteomes" id="UP000005713"/>
    </source>
</evidence>
<name>A3JYD4_SAGS3</name>
<dbReference type="eggNOG" id="ENOG5032Z1M">
    <property type="taxonomic scope" value="Bacteria"/>
</dbReference>
<feature type="signal peptide" evidence="1">
    <location>
        <begin position="1"/>
        <end position="21"/>
    </location>
</feature>
<feature type="chain" id="PRO_5002654716" description="Lipoprotein" evidence="1">
    <location>
        <begin position="22"/>
        <end position="154"/>
    </location>
</feature>
<dbReference type="Proteomes" id="UP000005713">
    <property type="component" value="Unassembled WGS sequence"/>
</dbReference>
<comment type="caution">
    <text evidence="2">The sequence shown here is derived from an EMBL/GenBank/DDBJ whole genome shotgun (WGS) entry which is preliminary data.</text>
</comment>
<protein>
    <recommendedName>
        <fullName evidence="4">Lipoprotein</fullName>
    </recommendedName>
</protein>
<reference evidence="2 3" key="1">
    <citation type="submission" date="2006-06" db="EMBL/GenBank/DDBJ databases">
        <authorList>
            <person name="Moran M.A."/>
            <person name="Ferriera S."/>
            <person name="Johnson J."/>
            <person name="Kravitz S."/>
            <person name="Beeson K."/>
            <person name="Sutton G."/>
            <person name="Rogers Y.-H."/>
            <person name="Friedman R."/>
            <person name="Frazier M."/>
            <person name="Venter J.C."/>
        </authorList>
    </citation>
    <scope>NUCLEOTIDE SEQUENCE [LARGE SCALE GENOMIC DNA]</scope>
    <source>
        <strain evidence="2 3">E-37</strain>
    </source>
</reference>
<evidence type="ECO:0008006" key="4">
    <source>
        <dbReference type="Google" id="ProtNLM"/>
    </source>
</evidence>
<keyword evidence="1" id="KW-0732">Signal</keyword>
<dbReference type="AlphaFoldDB" id="A3JYD4"/>
<accession>A3JYD4</accession>
<dbReference type="EMBL" id="AAYA01000001">
    <property type="protein sequence ID" value="EBA10520.1"/>
    <property type="molecule type" value="Genomic_DNA"/>
</dbReference>